<keyword evidence="1" id="KW-0223">Dioxygenase</keyword>
<dbReference type="EC" id="1.13.11.8" evidence="1"/>
<dbReference type="Gene3D" id="1.10.700.10">
    <property type="entry name" value="Dioxygenase LigAB, LigA subunit"/>
    <property type="match status" value="1"/>
</dbReference>
<proteinExistence type="predicted"/>
<keyword evidence="2" id="KW-1185">Reference proteome</keyword>
<dbReference type="GO" id="GO:0018579">
    <property type="term" value="F:protocatechuate 4,5-dioxygenase activity"/>
    <property type="evidence" value="ECO:0007669"/>
    <property type="project" value="UniProtKB-EC"/>
</dbReference>
<dbReference type="RefSeq" id="WP_179589235.1">
    <property type="nucleotide sequence ID" value="NZ_JACBYR010000002.1"/>
</dbReference>
<name>A0A7Y9LNY6_9BURK</name>
<keyword evidence="1" id="KW-0560">Oxidoreductase</keyword>
<sequence>MSGNWQHGMPTPDAYWIDRVLYDVHHQPDDLARYLKSADAYLKDIPLPDTLKAAIRDNEIGDLYLAGANPYLLRAHCLGLRMPEADFLRSLRAVAKEPDHG</sequence>
<accession>A0A7Y9LNY6</accession>
<comment type="caution">
    <text evidence="1">The sequence shown here is derived from an EMBL/GenBank/DDBJ whole genome shotgun (WGS) entry which is preliminary data.</text>
</comment>
<dbReference type="Proteomes" id="UP000542125">
    <property type="component" value="Unassembled WGS sequence"/>
</dbReference>
<reference evidence="1 2" key="1">
    <citation type="submission" date="2020-07" db="EMBL/GenBank/DDBJ databases">
        <title>Genomic Encyclopedia of Type Strains, Phase IV (KMG-V): Genome sequencing to study the core and pangenomes of soil and plant-associated prokaryotes.</title>
        <authorList>
            <person name="Whitman W."/>
        </authorList>
    </citation>
    <scope>NUCLEOTIDE SEQUENCE [LARGE SCALE GENOMIC DNA]</scope>
    <source>
        <strain evidence="1 2">SAS40</strain>
    </source>
</reference>
<gene>
    <name evidence="1" type="ORF">FHW18_004569</name>
</gene>
<organism evidence="1 2">
    <name type="scientific">Pigmentiphaga litoralis</name>
    <dbReference type="NCBI Taxonomy" id="516702"/>
    <lineage>
        <taxon>Bacteria</taxon>
        <taxon>Pseudomonadati</taxon>
        <taxon>Pseudomonadota</taxon>
        <taxon>Betaproteobacteria</taxon>
        <taxon>Burkholderiales</taxon>
        <taxon>Alcaligenaceae</taxon>
        <taxon>Pigmentiphaga</taxon>
    </lineage>
</organism>
<dbReference type="EMBL" id="JACBYR010000002">
    <property type="protein sequence ID" value="NYE85262.1"/>
    <property type="molecule type" value="Genomic_DNA"/>
</dbReference>
<dbReference type="InterPro" id="IPR036622">
    <property type="entry name" value="LigA_sf"/>
</dbReference>
<protein>
    <submittedName>
        <fullName evidence="1">Protocatechuate 4,5-dioxygenase alpha chain</fullName>
        <ecNumber evidence="1">1.13.11.8</ecNumber>
    </submittedName>
</protein>
<dbReference type="SUPFAM" id="SSF48076">
    <property type="entry name" value="LigA subunit of an aromatic-ring-opening dioxygenase LigAB"/>
    <property type="match status" value="1"/>
</dbReference>
<evidence type="ECO:0000313" key="1">
    <source>
        <dbReference type="EMBL" id="NYE85262.1"/>
    </source>
</evidence>
<dbReference type="AlphaFoldDB" id="A0A7Y9LNY6"/>
<evidence type="ECO:0000313" key="2">
    <source>
        <dbReference type="Proteomes" id="UP000542125"/>
    </source>
</evidence>